<accession>A0A8H6Y032</accession>
<evidence type="ECO:0000313" key="2">
    <source>
        <dbReference type="Proteomes" id="UP000620124"/>
    </source>
</evidence>
<reference evidence="1" key="1">
    <citation type="submission" date="2020-05" db="EMBL/GenBank/DDBJ databases">
        <title>Mycena genomes resolve the evolution of fungal bioluminescence.</title>
        <authorList>
            <person name="Tsai I.J."/>
        </authorList>
    </citation>
    <scope>NUCLEOTIDE SEQUENCE</scope>
    <source>
        <strain evidence="1">CCC161011</strain>
    </source>
</reference>
<proteinExistence type="predicted"/>
<organism evidence="1 2">
    <name type="scientific">Mycena venus</name>
    <dbReference type="NCBI Taxonomy" id="2733690"/>
    <lineage>
        <taxon>Eukaryota</taxon>
        <taxon>Fungi</taxon>
        <taxon>Dikarya</taxon>
        <taxon>Basidiomycota</taxon>
        <taxon>Agaricomycotina</taxon>
        <taxon>Agaricomycetes</taxon>
        <taxon>Agaricomycetidae</taxon>
        <taxon>Agaricales</taxon>
        <taxon>Marasmiineae</taxon>
        <taxon>Mycenaceae</taxon>
        <taxon>Mycena</taxon>
    </lineage>
</organism>
<protein>
    <submittedName>
        <fullName evidence="1">Uncharacterized protein</fullName>
    </submittedName>
</protein>
<dbReference type="OrthoDB" id="3022330at2759"/>
<dbReference type="EMBL" id="JACAZI010000010">
    <property type="protein sequence ID" value="KAF7349919.1"/>
    <property type="molecule type" value="Genomic_DNA"/>
</dbReference>
<evidence type="ECO:0000313" key="1">
    <source>
        <dbReference type="EMBL" id="KAF7349919.1"/>
    </source>
</evidence>
<name>A0A8H6Y032_9AGAR</name>
<gene>
    <name evidence="1" type="ORF">MVEN_01292600</name>
</gene>
<keyword evidence="2" id="KW-1185">Reference proteome</keyword>
<comment type="caution">
    <text evidence="1">The sequence shown here is derived from an EMBL/GenBank/DDBJ whole genome shotgun (WGS) entry which is preliminary data.</text>
</comment>
<dbReference type="AlphaFoldDB" id="A0A8H6Y032"/>
<dbReference type="InterPro" id="IPR059179">
    <property type="entry name" value="MLKL-like_MCAfunc"/>
</dbReference>
<sequence length="101" mass="11657">MLDHIQKFMETLHKTYTFIESQQDGNKIKQLFRQGEMNALFKDCQAGLHQAFKLFKIETGSGLLGSVDEMKKGDNFRVFITNISGRKWPAEQLKFILDVTS</sequence>
<dbReference type="CDD" id="cd21037">
    <property type="entry name" value="MLKL_NTD"/>
    <property type="match status" value="1"/>
</dbReference>
<dbReference type="InterPro" id="IPR036537">
    <property type="entry name" value="Adaptor_Cbl_N_dom_sf"/>
</dbReference>
<dbReference type="Gene3D" id="1.20.930.20">
    <property type="entry name" value="Adaptor protein Cbl, N-terminal domain"/>
    <property type="match status" value="1"/>
</dbReference>
<dbReference type="GO" id="GO:0007166">
    <property type="term" value="P:cell surface receptor signaling pathway"/>
    <property type="evidence" value="ECO:0007669"/>
    <property type="project" value="InterPro"/>
</dbReference>
<dbReference type="Proteomes" id="UP000620124">
    <property type="component" value="Unassembled WGS sequence"/>
</dbReference>